<reference evidence="1 2" key="1">
    <citation type="submission" date="2020-08" db="EMBL/GenBank/DDBJ databases">
        <title>Lysobacter sp. II4 sp. nov., isolated from soil.</title>
        <authorList>
            <person name="Woo C.Y."/>
            <person name="Kim J."/>
        </authorList>
    </citation>
    <scope>NUCLEOTIDE SEQUENCE [LARGE SCALE GENOMIC DNA]</scope>
    <source>
        <strain evidence="1 2">II4</strain>
    </source>
</reference>
<gene>
    <name evidence="1" type="ORF">H8B22_09930</name>
</gene>
<evidence type="ECO:0000313" key="2">
    <source>
        <dbReference type="Proteomes" id="UP000516018"/>
    </source>
</evidence>
<dbReference type="EMBL" id="CP060820">
    <property type="protein sequence ID" value="QNP39826.1"/>
    <property type="molecule type" value="Genomic_DNA"/>
</dbReference>
<sequence>MTMVMPGAKMAGRRVCATRLARINATRTINAGAAFSREAEIRFSCDFPGT</sequence>
<protein>
    <submittedName>
        <fullName evidence="1">Uncharacterized protein</fullName>
    </submittedName>
</protein>
<dbReference type="Proteomes" id="UP000516018">
    <property type="component" value="Chromosome"/>
</dbReference>
<accession>A0A7H0FUW0</accession>
<name>A0A7H0FUW0_9GAMM</name>
<evidence type="ECO:0000313" key="1">
    <source>
        <dbReference type="EMBL" id="QNP39826.1"/>
    </source>
</evidence>
<dbReference type="AlphaFoldDB" id="A0A7H0FUW0"/>
<proteinExistence type="predicted"/>
<dbReference type="RefSeq" id="WP_187711272.1">
    <property type="nucleotide sequence ID" value="NZ_CP060820.1"/>
</dbReference>
<dbReference type="KEGG" id="lsx:H8B22_09930"/>
<organism evidence="1 2">
    <name type="scientific">Agrilutibacter terrestris</name>
    <dbReference type="NCBI Taxonomy" id="2865112"/>
    <lineage>
        <taxon>Bacteria</taxon>
        <taxon>Pseudomonadati</taxon>
        <taxon>Pseudomonadota</taxon>
        <taxon>Gammaproteobacteria</taxon>
        <taxon>Lysobacterales</taxon>
        <taxon>Lysobacteraceae</taxon>
        <taxon>Agrilutibacter</taxon>
    </lineage>
</organism>
<keyword evidence="2" id="KW-1185">Reference proteome</keyword>